<gene>
    <name evidence="1" type="ORF">ACE11A_07800</name>
</gene>
<reference evidence="1 2" key="1">
    <citation type="submission" date="2024-09" db="EMBL/GenBank/DDBJ databases">
        <title>Draft genome sequence of multifaceted antimicrobials producing Streptomyces sp. strain FH1.</title>
        <authorList>
            <person name="Hassan F."/>
            <person name="Ali H."/>
            <person name="Hassan N."/>
            <person name="Nawaz A."/>
        </authorList>
    </citation>
    <scope>NUCLEOTIDE SEQUENCE [LARGE SCALE GENOMIC DNA]</scope>
    <source>
        <strain evidence="1 2">FH1</strain>
    </source>
</reference>
<sequence length="131" mass="14569">MPRTPHPRRRPVPTRKKVAFVLWLVLAFHLIRSATGGATGGGDDRPGPRTEAESVYIAALYLLDADIVHREAGRALSRAEEQCEVIADRPHDTEYQVRSAERRFTAPGHPDGFGFETAALINDLTREHICT</sequence>
<dbReference type="EMBL" id="JBHGBT010000005">
    <property type="protein sequence ID" value="MFB4194253.1"/>
    <property type="molecule type" value="Genomic_DNA"/>
</dbReference>
<name>A0ABV4ZJH4_9ACTN</name>
<evidence type="ECO:0008006" key="3">
    <source>
        <dbReference type="Google" id="ProtNLM"/>
    </source>
</evidence>
<keyword evidence="2" id="KW-1185">Reference proteome</keyword>
<accession>A0ABV4ZJH4</accession>
<evidence type="ECO:0000313" key="1">
    <source>
        <dbReference type="EMBL" id="MFB4194253.1"/>
    </source>
</evidence>
<proteinExistence type="predicted"/>
<organism evidence="1 2">
    <name type="scientific">Streptomyces carpaticus</name>
    <dbReference type="NCBI Taxonomy" id="285558"/>
    <lineage>
        <taxon>Bacteria</taxon>
        <taxon>Bacillati</taxon>
        <taxon>Actinomycetota</taxon>
        <taxon>Actinomycetes</taxon>
        <taxon>Kitasatosporales</taxon>
        <taxon>Streptomycetaceae</taxon>
        <taxon>Streptomyces</taxon>
    </lineage>
</organism>
<dbReference type="Proteomes" id="UP001577267">
    <property type="component" value="Unassembled WGS sequence"/>
</dbReference>
<comment type="caution">
    <text evidence="1">The sequence shown here is derived from an EMBL/GenBank/DDBJ whole genome shotgun (WGS) entry which is preliminary data.</text>
</comment>
<protein>
    <recommendedName>
        <fullName evidence="3">DUF732 domain-containing protein</fullName>
    </recommendedName>
</protein>
<evidence type="ECO:0000313" key="2">
    <source>
        <dbReference type="Proteomes" id="UP001577267"/>
    </source>
</evidence>
<dbReference type="RefSeq" id="WP_375062273.1">
    <property type="nucleotide sequence ID" value="NZ_JBHGBT010000005.1"/>
</dbReference>